<dbReference type="CDD" id="cd00561">
    <property type="entry name" value="CobA_ACA"/>
    <property type="match status" value="1"/>
</dbReference>
<dbReference type="PIRSF" id="PIRSF015617">
    <property type="entry name" value="Adensltrnsf_CobA"/>
    <property type="match status" value="1"/>
</dbReference>
<proteinExistence type="predicted"/>
<dbReference type="EMBL" id="CAADRN010000096">
    <property type="protein sequence ID" value="VFU12693.1"/>
    <property type="molecule type" value="Genomic_DNA"/>
</dbReference>
<sequence length="179" mass="19916">MSTAKRKGLILVNTGNGKGKTTAALGMALRAWGQGMKVLILQFIKGGWKYGELKAARKLAPDFEIRQMGEGFIKGEDDSSLGEHRHAARQALETARKEIASDRYDLIILDEVLYAIYYGLIKLDDVLELLGQKPEKLHLVLTGRNAPPQIIERADLVTEMREVKHPFTQGIAAQKGIEY</sequence>
<dbReference type="NCBIfam" id="TIGR00708">
    <property type="entry name" value="cobA"/>
    <property type="match status" value="1"/>
</dbReference>
<dbReference type="GO" id="GO:0009236">
    <property type="term" value="P:cobalamin biosynthetic process"/>
    <property type="evidence" value="ECO:0007669"/>
    <property type="project" value="InterPro"/>
</dbReference>
<dbReference type="PANTHER" id="PTHR46638">
    <property type="entry name" value="CORRINOID ADENOSYLTRANSFERASE"/>
    <property type="match status" value="1"/>
</dbReference>
<protein>
    <submittedName>
        <fullName evidence="1">Cob(I)yrinic acid a,c-diamide adenosyltransferase</fullName>
        <ecNumber evidence="1">2.5.1.17</ecNumber>
    </submittedName>
</protein>
<evidence type="ECO:0000313" key="1">
    <source>
        <dbReference type="EMBL" id="VFU12693.1"/>
    </source>
</evidence>
<gene>
    <name evidence="1" type="primary">cobO</name>
    <name evidence="1" type="ORF">SCFA_1850006</name>
</gene>
<dbReference type="PANTHER" id="PTHR46638:SF1">
    <property type="entry name" value="CORRINOID ADENOSYLTRANSFERASE"/>
    <property type="match status" value="1"/>
</dbReference>
<accession>A0A485LX58</accession>
<reference evidence="1" key="1">
    <citation type="submission" date="2019-03" db="EMBL/GenBank/DDBJ databases">
        <authorList>
            <person name="Hao L."/>
        </authorList>
    </citation>
    <scope>NUCLEOTIDE SEQUENCE</scope>
</reference>
<name>A0A485LX58_9ZZZZ</name>
<dbReference type="InterPro" id="IPR027417">
    <property type="entry name" value="P-loop_NTPase"/>
</dbReference>
<dbReference type="NCBIfam" id="NF004637">
    <property type="entry name" value="PRK05986.1"/>
    <property type="match status" value="1"/>
</dbReference>
<dbReference type="AlphaFoldDB" id="A0A485LX58"/>
<dbReference type="Pfam" id="PF02572">
    <property type="entry name" value="CobA_CobO_BtuR"/>
    <property type="match status" value="1"/>
</dbReference>
<dbReference type="SUPFAM" id="SSF52540">
    <property type="entry name" value="P-loop containing nucleoside triphosphate hydrolases"/>
    <property type="match status" value="1"/>
</dbReference>
<dbReference type="GO" id="GO:0005524">
    <property type="term" value="F:ATP binding"/>
    <property type="evidence" value="ECO:0007669"/>
    <property type="project" value="InterPro"/>
</dbReference>
<keyword evidence="1" id="KW-0808">Transferase</keyword>
<dbReference type="EC" id="2.5.1.17" evidence="1"/>
<dbReference type="GO" id="GO:0008817">
    <property type="term" value="F:corrinoid adenosyltransferase activity"/>
    <property type="evidence" value="ECO:0007669"/>
    <property type="project" value="UniProtKB-EC"/>
</dbReference>
<dbReference type="Gene3D" id="3.40.50.300">
    <property type="entry name" value="P-loop containing nucleotide triphosphate hydrolases"/>
    <property type="match status" value="1"/>
</dbReference>
<organism evidence="1">
    <name type="scientific">anaerobic digester metagenome</name>
    <dbReference type="NCBI Taxonomy" id="1263854"/>
    <lineage>
        <taxon>unclassified sequences</taxon>
        <taxon>metagenomes</taxon>
        <taxon>ecological metagenomes</taxon>
    </lineage>
</organism>
<dbReference type="InterPro" id="IPR003724">
    <property type="entry name" value="CblAdoTrfase_CobA"/>
</dbReference>